<dbReference type="GO" id="GO:0006273">
    <property type="term" value="P:lagging strand elongation"/>
    <property type="evidence" value="ECO:0007669"/>
    <property type="project" value="TreeGrafter"/>
</dbReference>
<dbReference type="SUPFAM" id="SSF56091">
    <property type="entry name" value="DNA ligase/mRNA capping enzyme, catalytic domain"/>
    <property type="match status" value="1"/>
</dbReference>
<reference evidence="7" key="1">
    <citation type="submission" date="2023-06" db="EMBL/GenBank/DDBJ databases">
        <authorList>
            <consortium name="Lawrence Berkeley National Laboratory"/>
            <person name="Ahrendt S."/>
            <person name="Sahu N."/>
            <person name="Indic B."/>
            <person name="Wong-Bajracharya J."/>
            <person name="Merenyi Z."/>
            <person name="Ke H.-M."/>
            <person name="Monk M."/>
            <person name="Kocsube S."/>
            <person name="Drula E."/>
            <person name="Lipzen A."/>
            <person name="Balint B."/>
            <person name="Henrissat B."/>
            <person name="Andreopoulos B."/>
            <person name="Martin F.M."/>
            <person name="Harder C.B."/>
            <person name="Rigling D."/>
            <person name="Ford K.L."/>
            <person name="Foster G.D."/>
            <person name="Pangilinan J."/>
            <person name="Papanicolaou A."/>
            <person name="Barry K."/>
            <person name="LaButti K."/>
            <person name="Viragh M."/>
            <person name="Koriabine M."/>
            <person name="Yan M."/>
            <person name="Riley R."/>
            <person name="Champramary S."/>
            <person name="Plett K.L."/>
            <person name="Tsai I.J."/>
            <person name="Slot J."/>
            <person name="Sipos G."/>
            <person name="Plett J."/>
            <person name="Nagy L.G."/>
            <person name="Grigoriev I.V."/>
        </authorList>
    </citation>
    <scope>NUCLEOTIDE SEQUENCE</scope>
    <source>
        <strain evidence="7">CCBAS 213</strain>
    </source>
</reference>
<dbReference type="AlphaFoldDB" id="A0AA39NHA9"/>
<dbReference type="GO" id="GO:0003910">
    <property type="term" value="F:DNA ligase (ATP) activity"/>
    <property type="evidence" value="ECO:0007669"/>
    <property type="project" value="InterPro"/>
</dbReference>
<comment type="similarity">
    <text evidence="1">Belongs to the ATP-dependent DNA ligase family.</text>
</comment>
<dbReference type="InterPro" id="IPR012308">
    <property type="entry name" value="DNA_ligase_ATP-dep_N"/>
</dbReference>
<protein>
    <submittedName>
        <fullName evidence="7">ATP-dependent DNA ligase</fullName>
    </submittedName>
</protein>
<evidence type="ECO:0000313" key="7">
    <source>
        <dbReference type="EMBL" id="KAK0465632.1"/>
    </source>
</evidence>
<dbReference type="InterPro" id="IPR012340">
    <property type="entry name" value="NA-bd_OB-fold"/>
</dbReference>
<dbReference type="InterPro" id="IPR012310">
    <property type="entry name" value="DNA_ligase_ATP-dep_cent"/>
</dbReference>
<dbReference type="PANTHER" id="PTHR45674:SF9">
    <property type="entry name" value="DNA LIGASE 3"/>
    <property type="match status" value="1"/>
</dbReference>
<evidence type="ECO:0000256" key="5">
    <source>
        <dbReference type="SAM" id="MobiDB-lite"/>
    </source>
</evidence>
<dbReference type="GO" id="GO:0005524">
    <property type="term" value="F:ATP binding"/>
    <property type="evidence" value="ECO:0007669"/>
    <property type="project" value="UniProtKB-KW"/>
</dbReference>
<dbReference type="Pfam" id="PF01068">
    <property type="entry name" value="DNA_ligase_A_M"/>
    <property type="match status" value="1"/>
</dbReference>
<proteinExistence type="inferred from homology"/>
<feature type="compositionally biased region" description="Acidic residues" evidence="5">
    <location>
        <begin position="479"/>
        <end position="492"/>
    </location>
</feature>
<keyword evidence="3" id="KW-0547">Nucleotide-binding</keyword>
<feature type="region of interest" description="Disordered" evidence="5">
    <location>
        <begin position="454"/>
        <end position="492"/>
    </location>
</feature>
<sequence>MRTLLPHPHCLSHLYEALLKISKSKVKEPQNRGKALQKLLVSAKGEETRFLVRTLCQNLRVGAVRTSILTALARATVLTPLDSQLKFTKPEDSTWYATNALLDAAHPVAEGKSNPSRDILYAKFKNAETLIRQVTSLSRRNLNTTARGRKHAWKAVDDLVKVSIFSRHLEDMTSKNFIMDSEITAIDPSDGSLRTFQELSTRARKDVNLADVQVPMGRSYLKQTFVNDVYSCKTRFSPLDTGSKEVARFDHVERCDSVDGRPAVEAFWAKAMNSRSEGLMVKLLDTEISEHNSDKETSSNRKPLFATYNADKRTYAWMKLKKDYVMQGGVSDSLDLIPIGAWNGNGRKAKFWSPILLGMWDPSSGCPVAVCKCMSGFTDAFYKDITERRSHKKVNGKYEGRILPSAQFLYAAKGLVSSTKGLSLRFPRFIRVREDKGVSQASTPKFLADMYTDQQGRSGRKGGQMMKANLIDVDVSDSGAEEGDEGEEEEYE</sequence>
<evidence type="ECO:0000256" key="4">
    <source>
        <dbReference type="ARBA" id="ARBA00022840"/>
    </source>
</evidence>
<keyword evidence="2 7" id="KW-0436">Ligase</keyword>
<evidence type="ECO:0000313" key="8">
    <source>
        <dbReference type="Proteomes" id="UP001175211"/>
    </source>
</evidence>
<dbReference type="RefSeq" id="XP_060336680.1">
    <property type="nucleotide sequence ID" value="XM_060479751.1"/>
</dbReference>
<dbReference type="SUPFAM" id="SSF117018">
    <property type="entry name" value="ATP-dependent DNA ligase DNA-binding domain"/>
    <property type="match status" value="1"/>
</dbReference>
<dbReference type="Gene3D" id="3.30.470.30">
    <property type="entry name" value="DNA ligase/mRNA capping enzyme"/>
    <property type="match status" value="1"/>
</dbReference>
<gene>
    <name evidence="7" type="ORF">EV420DRAFT_1720522</name>
</gene>
<name>A0AA39NHA9_ARMTA</name>
<dbReference type="SUPFAM" id="SSF50249">
    <property type="entry name" value="Nucleic acid-binding proteins"/>
    <property type="match status" value="1"/>
</dbReference>
<dbReference type="PANTHER" id="PTHR45674">
    <property type="entry name" value="DNA LIGASE 1/3 FAMILY MEMBER"/>
    <property type="match status" value="1"/>
</dbReference>
<feature type="domain" description="ATP-dependent DNA ligase family profile" evidence="6">
    <location>
        <begin position="264"/>
        <end position="361"/>
    </location>
</feature>
<dbReference type="GeneID" id="85363299"/>
<dbReference type="GO" id="GO:0006281">
    <property type="term" value="P:DNA repair"/>
    <property type="evidence" value="ECO:0007669"/>
    <property type="project" value="InterPro"/>
</dbReference>
<dbReference type="GO" id="GO:0006310">
    <property type="term" value="P:DNA recombination"/>
    <property type="evidence" value="ECO:0007669"/>
    <property type="project" value="InterPro"/>
</dbReference>
<evidence type="ECO:0000256" key="3">
    <source>
        <dbReference type="ARBA" id="ARBA00022741"/>
    </source>
</evidence>
<evidence type="ECO:0000256" key="1">
    <source>
        <dbReference type="ARBA" id="ARBA00007572"/>
    </source>
</evidence>
<keyword evidence="8" id="KW-1185">Reference proteome</keyword>
<comment type="caution">
    <text evidence="7">The sequence shown here is derived from an EMBL/GenBank/DDBJ whole genome shotgun (WGS) entry which is preliminary data.</text>
</comment>
<dbReference type="InterPro" id="IPR050191">
    <property type="entry name" value="ATP-dep_DNA_ligase"/>
</dbReference>
<dbReference type="Proteomes" id="UP001175211">
    <property type="component" value="Unassembled WGS sequence"/>
</dbReference>
<dbReference type="Pfam" id="PF04675">
    <property type="entry name" value="DNA_ligase_A_N"/>
    <property type="match status" value="1"/>
</dbReference>
<evidence type="ECO:0000256" key="2">
    <source>
        <dbReference type="ARBA" id="ARBA00022598"/>
    </source>
</evidence>
<evidence type="ECO:0000259" key="6">
    <source>
        <dbReference type="PROSITE" id="PS50160"/>
    </source>
</evidence>
<dbReference type="Gene3D" id="1.10.3260.10">
    <property type="entry name" value="DNA ligase, ATP-dependent, N-terminal domain"/>
    <property type="match status" value="1"/>
</dbReference>
<accession>A0AA39NHA9</accession>
<dbReference type="PROSITE" id="PS50160">
    <property type="entry name" value="DNA_LIGASE_A3"/>
    <property type="match status" value="1"/>
</dbReference>
<keyword evidence="4" id="KW-0067">ATP-binding</keyword>
<dbReference type="Gene3D" id="3.30.1490.70">
    <property type="match status" value="1"/>
</dbReference>
<dbReference type="Gene3D" id="2.40.50.140">
    <property type="entry name" value="Nucleic acid-binding proteins"/>
    <property type="match status" value="2"/>
</dbReference>
<dbReference type="GO" id="GO:0003677">
    <property type="term" value="F:DNA binding"/>
    <property type="evidence" value="ECO:0007669"/>
    <property type="project" value="InterPro"/>
</dbReference>
<organism evidence="7 8">
    <name type="scientific">Armillaria tabescens</name>
    <name type="common">Ringless honey mushroom</name>
    <name type="synonym">Agaricus tabescens</name>
    <dbReference type="NCBI Taxonomy" id="1929756"/>
    <lineage>
        <taxon>Eukaryota</taxon>
        <taxon>Fungi</taxon>
        <taxon>Dikarya</taxon>
        <taxon>Basidiomycota</taxon>
        <taxon>Agaricomycotina</taxon>
        <taxon>Agaricomycetes</taxon>
        <taxon>Agaricomycetidae</taxon>
        <taxon>Agaricales</taxon>
        <taxon>Marasmiineae</taxon>
        <taxon>Physalacriaceae</taxon>
        <taxon>Desarmillaria</taxon>
    </lineage>
</organism>
<dbReference type="GO" id="GO:0005634">
    <property type="term" value="C:nucleus"/>
    <property type="evidence" value="ECO:0007669"/>
    <property type="project" value="TreeGrafter"/>
</dbReference>
<dbReference type="EMBL" id="JAUEPS010000005">
    <property type="protein sequence ID" value="KAK0465632.1"/>
    <property type="molecule type" value="Genomic_DNA"/>
</dbReference>
<dbReference type="InterPro" id="IPR036599">
    <property type="entry name" value="DNA_ligase_N_sf"/>
</dbReference>